<keyword evidence="9" id="KW-1185">Reference proteome</keyword>
<protein>
    <recommendedName>
        <fullName evidence="7">Reverse transcriptase RNase H-like domain-containing protein</fullName>
    </recommendedName>
</protein>
<organism evidence="8 9">
    <name type="scientific">Lactuca sativa</name>
    <name type="common">Garden lettuce</name>
    <dbReference type="NCBI Taxonomy" id="4236"/>
    <lineage>
        <taxon>Eukaryota</taxon>
        <taxon>Viridiplantae</taxon>
        <taxon>Streptophyta</taxon>
        <taxon>Embryophyta</taxon>
        <taxon>Tracheophyta</taxon>
        <taxon>Spermatophyta</taxon>
        <taxon>Magnoliopsida</taxon>
        <taxon>eudicotyledons</taxon>
        <taxon>Gunneridae</taxon>
        <taxon>Pentapetalae</taxon>
        <taxon>asterids</taxon>
        <taxon>campanulids</taxon>
        <taxon>Asterales</taxon>
        <taxon>Asteraceae</taxon>
        <taxon>Cichorioideae</taxon>
        <taxon>Cichorieae</taxon>
        <taxon>Lactucinae</taxon>
        <taxon>Lactuca</taxon>
    </lineage>
</organism>
<dbReference type="InterPro" id="IPR043502">
    <property type="entry name" value="DNA/RNA_pol_sf"/>
</dbReference>
<evidence type="ECO:0000256" key="3">
    <source>
        <dbReference type="ARBA" id="ARBA00022722"/>
    </source>
</evidence>
<dbReference type="InterPro" id="IPR041373">
    <property type="entry name" value="RT_RNaseH"/>
</dbReference>
<gene>
    <name evidence="8" type="ORF">LSAT_V11C800405410</name>
</gene>
<sequence>MKGKTFSWTGAAESTFQLVKRRSLHHQFLYCQIFFQVFELRTDVSKVTIRSVLSQGGRPISYFSEKLTRPKLRYSTYDVEFLVGAQVVKPQRSLFHKEFVLFTEHDSLRHVCSQDKGDGVPGLEVLVEKLIVDTYFFIIMKKKKYNLSRGPIF</sequence>
<evidence type="ECO:0000313" key="8">
    <source>
        <dbReference type="EMBL" id="KAJ0192945.1"/>
    </source>
</evidence>
<keyword evidence="4" id="KW-0255">Endonuclease</keyword>
<dbReference type="Proteomes" id="UP000235145">
    <property type="component" value="Unassembled WGS sequence"/>
</dbReference>
<evidence type="ECO:0000256" key="2">
    <source>
        <dbReference type="ARBA" id="ARBA00022695"/>
    </source>
</evidence>
<keyword evidence="5" id="KW-0378">Hydrolase</keyword>
<accession>A0A9R1UU35</accession>
<evidence type="ECO:0000256" key="6">
    <source>
        <dbReference type="ARBA" id="ARBA00022918"/>
    </source>
</evidence>
<dbReference type="PANTHER" id="PTHR37984:SF5">
    <property type="entry name" value="PROTEIN NYNRIN-LIKE"/>
    <property type="match status" value="1"/>
</dbReference>
<dbReference type="GO" id="GO:0016787">
    <property type="term" value="F:hydrolase activity"/>
    <property type="evidence" value="ECO:0007669"/>
    <property type="project" value="UniProtKB-KW"/>
</dbReference>
<evidence type="ECO:0000256" key="5">
    <source>
        <dbReference type="ARBA" id="ARBA00022801"/>
    </source>
</evidence>
<keyword evidence="2" id="KW-0548">Nucleotidyltransferase</keyword>
<proteinExistence type="predicted"/>
<dbReference type="EMBL" id="NBSK02000008">
    <property type="protein sequence ID" value="KAJ0192945.1"/>
    <property type="molecule type" value="Genomic_DNA"/>
</dbReference>
<keyword evidence="1" id="KW-0808">Transferase</keyword>
<keyword evidence="6" id="KW-0695">RNA-directed DNA polymerase</keyword>
<dbReference type="AlphaFoldDB" id="A0A9R1UU35"/>
<dbReference type="GO" id="GO:0004519">
    <property type="term" value="F:endonuclease activity"/>
    <property type="evidence" value="ECO:0007669"/>
    <property type="project" value="UniProtKB-KW"/>
</dbReference>
<evidence type="ECO:0000259" key="7">
    <source>
        <dbReference type="Pfam" id="PF17917"/>
    </source>
</evidence>
<dbReference type="SUPFAM" id="SSF56672">
    <property type="entry name" value="DNA/RNA polymerases"/>
    <property type="match status" value="1"/>
</dbReference>
<comment type="caution">
    <text evidence="8">The sequence shown here is derived from an EMBL/GenBank/DDBJ whole genome shotgun (WGS) entry which is preliminary data.</text>
</comment>
<dbReference type="PANTHER" id="PTHR37984">
    <property type="entry name" value="PROTEIN CBG26694"/>
    <property type="match status" value="1"/>
</dbReference>
<dbReference type="InterPro" id="IPR050951">
    <property type="entry name" value="Retrovirus_Pol_polyprotein"/>
</dbReference>
<feature type="domain" description="Reverse transcriptase RNase H-like" evidence="7">
    <location>
        <begin position="37"/>
        <end position="116"/>
    </location>
</feature>
<dbReference type="Pfam" id="PF17917">
    <property type="entry name" value="RT_RNaseH"/>
    <property type="match status" value="1"/>
</dbReference>
<dbReference type="GO" id="GO:0003964">
    <property type="term" value="F:RNA-directed DNA polymerase activity"/>
    <property type="evidence" value="ECO:0007669"/>
    <property type="project" value="UniProtKB-KW"/>
</dbReference>
<evidence type="ECO:0000313" key="9">
    <source>
        <dbReference type="Proteomes" id="UP000235145"/>
    </source>
</evidence>
<evidence type="ECO:0000256" key="1">
    <source>
        <dbReference type="ARBA" id="ARBA00022679"/>
    </source>
</evidence>
<name>A0A9R1UU35_LACSA</name>
<evidence type="ECO:0000256" key="4">
    <source>
        <dbReference type="ARBA" id="ARBA00022759"/>
    </source>
</evidence>
<reference evidence="8 9" key="1">
    <citation type="journal article" date="2017" name="Nat. Commun.">
        <title>Genome assembly with in vitro proximity ligation data and whole-genome triplication in lettuce.</title>
        <authorList>
            <person name="Reyes-Chin-Wo S."/>
            <person name="Wang Z."/>
            <person name="Yang X."/>
            <person name="Kozik A."/>
            <person name="Arikit S."/>
            <person name="Song C."/>
            <person name="Xia L."/>
            <person name="Froenicke L."/>
            <person name="Lavelle D.O."/>
            <person name="Truco M.J."/>
            <person name="Xia R."/>
            <person name="Zhu S."/>
            <person name="Xu C."/>
            <person name="Xu H."/>
            <person name="Xu X."/>
            <person name="Cox K."/>
            <person name="Korf I."/>
            <person name="Meyers B.C."/>
            <person name="Michelmore R.W."/>
        </authorList>
    </citation>
    <scope>NUCLEOTIDE SEQUENCE [LARGE SCALE GENOMIC DNA]</scope>
    <source>
        <strain evidence="9">cv. Salinas</strain>
        <tissue evidence="8">Seedlings</tissue>
    </source>
</reference>
<keyword evidence="3" id="KW-0540">Nuclease</keyword>